<dbReference type="RefSeq" id="XP_003686239.1">
    <property type="nucleotide sequence ID" value="XM_003686191.1"/>
</dbReference>
<dbReference type="OMA" id="YYTPLAF"/>
<dbReference type="HOGENOM" id="CLU_085163_0_0_1"/>
<evidence type="ECO:0000313" key="2">
    <source>
        <dbReference type="EMBL" id="CCE63805.1"/>
    </source>
</evidence>
<organism evidence="2 3">
    <name type="scientific">Tetrapisispora phaffii (strain ATCC 24235 / CBS 4417 / NBRC 1672 / NRRL Y-8282 / UCD 70-5)</name>
    <name type="common">Yeast</name>
    <name type="synonym">Fabospora phaffii</name>
    <dbReference type="NCBI Taxonomy" id="1071381"/>
    <lineage>
        <taxon>Eukaryota</taxon>
        <taxon>Fungi</taxon>
        <taxon>Dikarya</taxon>
        <taxon>Ascomycota</taxon>
        <taxon>Saccharomycotina</taxon>
        <taxon>Saccharomycetes</taxon>
        <taxon>Saccharomycetales</taxon>
        <taxon>Saccharomycetaceae</taxon>
        <taxon>Tetrapisispora</taxon>
    </lineage>
</organism>
<dbReference type="AlphaFoldDB" id="G8BUL9"/>
<dbReference type="GeneID" id="11535529"/>
<dbReference type="OrthoDB" id="4069757at2759"/>
<dbReference type="EMBL" id="HE612861">
    <property type="protein sequence ID" value="CCE63805.1"/>
    <property type="molecule type" value="Genomic_DNA"/>
</dbReference>
<protein>
    <submittedName>
        <fullName evidence="2">Uncharacterized protein</fullName>
    </submittedName>
</protein>
<reference evidence="2 3" key="1">
    <citation type="journal article" date="2011" name="Proc. Natl. Acad. Sci. U.S.A.">
        <title>Evolutionary erosion of yeast sex chromosomes by mating-type switching accidents.</title>
        <authorList>
            <person name="Gordon J.L."/>
            <person name="Armisen D."/>
            <person name="Proux-Wera E."/>
            <person name="Oheigeartaigh S.S."/>
            <person name="Byrne K.P."/>
            <person name="Wolfe K.H."/>
        </authorList>
    </citation>
    <scope>NUCLEOTIDE SEQUENCE [LARGE SCALE GENOMIC DNA]</scope>
    <source>
        <strain evidence="3">ATCC 24235 / CBS 4417 / NBRC 1672 / NRRL Y-8282 / UCD 70-5</strain>
    </source>
</reference>
<keyword evidence="3" id="KW-1185">Reference proteome</keyword>
<name>G8BUL9_TETPH</name>
<accession>G8BUL9</accession>
<proteinExistence type="predicted"/>
<dbReference type="Proteomes" id="UP000005666">
    <property type="component" value="Chromosome 6"/>
</dbReference>
<gene>
    <name evidence="2" type="primary">TPHA0F03240</name>
    <name evidence="2" type="ordered locus">TPHA_0F03240</name>
</gene>
<evidence type="ECO:0000313" key="3">
    <source>
        <dbReference type="Proteomes" id="UP000005666"/>
    </source>
</evidence>
<feature type="compositionally biased region" description="Polar residues" evidence="1">
    <location>
        <begin position="198"/>
        <end position="210"/>
    </location>
</feature>
<feature type="region of interest" description="Disordered" evidence="1">
    <location>
        <begin position="197"/>
        <end position="230"/>
    </location>
</feature>
<evidence type="ECO:0000256" key="1">
    <source>
        <dbReference type="SAM" id="MobiDB-lite"/>
    </source>
</evidence>
<dbReference type="eggNOG" id="ENOG502S1FA">
    <property type="taxonomic scope" value="Eukaryota"/>
</dbReference>
<sequence>MAVLKSQILITDIPKATFSSDWSAKLKSSIFEEHFPEAVRNLQYYTPLQFLNRIVIILDDETVATKIYEYLRTEKLILNLNAKLYLTENLTKPRSKSSSQVGLDMPLSDDFLNLRVDPNSSAKQPGEDGAFAKPLLSIDTDPSHTGISTASLQVGSPSLSPDKSCIGSPTLLKFSDDDQKLHSYQEPLPKLNDINKLETATSNSSSNLNIRKNKDSSEPMSPSITIKDYL</sequence>
<dbReference type="KEGG" id="tpf:TPHA_0F03240"/>